<dbReference type="Pfam" id="PF00211">
    <property type="entry name" value="Guanylate_cyc"/>
    <property type="match status" value="1"/>
</dbReference>
<sequence length="1047" mass="111912">MTVTICRACGTEPLENARFCHSCGSPITAAIRPAEYKQATVLFADVVHSMDIAAAVGAERLREIMTELFNRCVAIVRRYGGTMDKFTGDGVMAVFGAPVSLEDHAFRACLAALEIQRESIAAAGGGLQLRVGLNSGEVVAGEIGAGPGSYTTIGAQVGLAQRMESVAPPGGVMLSEATARLVEGRVVLAAPELVCIKGAVEPVPARRLLCAEDHDGARGRADASLVGRRWELAAVTAILERAVDGHGGVVGVVAPPGIGKSRLVREISAVATERGIPVYSSFCESHASDIPFHVVETLLRTATGVADLDPGAARAQVRARVPGADAQDLLLFDDLIGIADPDVELPRVDPDARRRRLTALVNAATLARTTPVVYVIEDAHWIDEVSESMLADFMAVIPQTRSLVVITYRPEYHGGLTRIAGSHTITLAPLSDSESTALIYQLLGADPSVAALSGQVMDRAAGNPFFAQEMVRDLAERGVLHGKRGGYLLAGATDQVSVPATLQATIAARIDRLEPAAKRTLCAAAVIGSRFSTELLTALDITPTFTELMAAELVDQVRFTPYPEYAFHHPLIRAVAYESQLKSDRAALHRRLAAAIESRDPAAAEANASLIGEHLEAAGELRAAYAWHMRAGAWSTNRNIAAAQVSWERARQVADALPEGDPDRPAMRIAPRTLICAHGFRANITIAGERFDELRGLCAAAGDKTSLAVAMTGLIAEHMFHGRVLAASRQASEQRTRIESIGDPTLTVGLSFGLSGSKISTGEAGEVLQWSQYVIDLADGDPRKGNLIVGSPLALALAARGFARSTLGRTGWREDFSRATAMAGSTDPLSYAICVAWTYGIAIAAGVLLPDRHIVQAIEDAVRIAERSADDISVGFAMYALGVAKLHQDPPADERAVELFGRIRDMCVRGRFYSSEIASIDDWITVAMVRRGALDRAVAVARNALDQQYGSGQLGYCVLGTRILAEMLLDRGRSDDLTEAQTIIDRLAAAPLSDDYVLRDLILLRLRALLARTRGDEAGYRDFADRYRAMANHLDFEGHMALAEAMI</sequence>
<reference evidence="4 5" key="1">
    <citation type="submission" date="2023-12" db="EMBL/GenBank/DDBJ databases">
        <title>Description of new species of Mycobacterium terrae complex isolated from sewage at the Sao Paulo Zoological Park Foundation in Brazil.</title>
        <authorList>
            <person name="Romagnoli C.L."/>
            <person name="Conceicao E.C."/>
            <person name="Machado E."/>
            <person name="Barreto L.B.P.F."/>
            <person name="Sharma A."/>
            <person name="Silva N.M."/>
            <person name="Marques L.E."/>
            <person name="Juliana M.A."/>
            <person name="Lourenco M.C.S."/>
            <person name="Digiampietri L.A."/>
            <person name="Suffys P.N."/>
            <person name="Viana-Niero C."/>
        </authorList>
    </citation>
    <scope>NUCLEOTIDE SEQUENCE [LARGE SCALE GENOMIC DNA]</scope>
    <source>
        <strain evidence="4 5">MYC098</strain>
    </source>
</reference>
<feature type="domain" description="Guanylate cyclase" evidence="3">
    <location>
        <begin position="40"/>
        <end position="164"/>
    </location>
</feature>
<protein>
    <submittedName>
        <fullName evidence="4">Adenylate/guanylate cyclase domain-containing protein</fullName>
    </submittedName>
</protein>
<keyword evidence="1" id="KW-0547">Nucleotide-binding</keyword>
<dbReference type="SUPFAM" id="SSF55073">
    <property type="entry name" value="Nucleotide cyclase"/>
    <property type="match status" value="1"/>
</dbReference>
<dbReference type="InterPro" id="IPR001054">
    <property type="entry name" value="A/G_cyclase"/>
</dbReference>
<proteinExistence type="predicted"/>
<dbReference type="RefSeq" id="WP_225406605.1">
    <property type="nucleotide sequence ID" value="NZ_JAYJJR010000004.1"/>
</dbReference>
<dbReference type="InterPro" id="IPR041664">
    <property type="entry name" value="AAA_16"/>
</dbReference>
<evidence type="ECO:0000259" key="3">
    <source>
        <dbReference type="PROSITE" id="PS50125"/>
    </source>
</evidence>
<keyword evidence="2" id="KW-0067">ATP-binding</keyword>
<dbReference type="CDD" id="cd07302">
    <property type="entry name" value="CHD"/>
    <property type="match status" value="1"/>
</dbReference>
<evidence type="ECO:0000313" key="4">
    <source>
        <dbReference type="EMBL" id="MEB3021203.1"/>
    </source>
</evidence>
<dbReference type="InterPro" id="IPR027417">
    <property type="entry name" value="P-loop_NTPase"/>
</dbReference>
<evidence type="ECO:0000256" key="2">
    <source>
        <dbReference type="ARBA" id="ARBA00022840"/>
    </source>
</evidence>
<dbReference type="SUPFAM" id="SSF52540">
    <property type="entry name" value="P-loop containing nucleoside triphosphate hydrolases"/>
    <property type="match status" value="1"/>
</dbReference>
<dbReference type="Gene3D" id="3.30.70.1230">
    <property type="entry name" value="Nucleotide cyclase"/>
    <property type="match status" value="1"/>
</dbReference>
<dbReference type="PROSITE" id="PS50125">
    <property type="entry name" value="GUANYLATE_CYCLASE_2"/>
    <property type="match status" value="1"/>
</dbReference>
<name>A0ABU5XFZ4_9MYCO</name>
<dbReference type="Pfam" id="PF13191">
    <property type="entry name" value="AAA_16"/>
    <property type="match status" value="1"/>
</dbReference>
<dbReference type="PANTHER" id="PTHR16305:SF28">
    <property type="entry name" value="GUANYLATE CYCLASE DOMAIN-CONTAINING PROTEIN"/>
    <property type="match status" value="1"/>
</dbReference>
<dbReference type="SMART" id="SM00044">
    <property type="entry name" value="CYCc"/>
    <property type="match status" value="1"/>
</dbReference>
<evidence type="ECO:0000256" key="1">
    <source>
        <dbReference type="ARBA" id="ARBA00022741"/>
    </source>
</evidence>
<comment type="caution">
    <text evidence="4">The sequence shown here is derived from an EMBL/GenBank/DDBJ whole genome shotgun (WGS) entry which is preliminary data.</text>
</comment>
<gene>
    <name evidence="4" type="ORF">K6T79_09105</name>
</gene>
<dbReference type="InterPro" id="IPR029787">
    <property type="entry name" value="Nucleotide_cyclase"/>
</dbReference>
<accession>A0ABU5XFZ4</accession>
<evidence type="ECO:0000313" key="5">
    <source>
        <dbReference type="Proteomes" id="UP001299596"/>
    </source>
</evidence>
<dbReference type="Proteomes" id="UP001299596">
    <property type="component" value="Unassembled WGS sequence"/>
</dbReference>
<keyword evidence="5" id="KW-1185">Reference proteome</keyword>
<organism evidence="4 5">
    <name type="scientific">[Mycobacterium] crassicus</name>
    <dbReference type="NCBI Taxonomy" id="2872309"/>
    <lineage>
        <taxon>Bacteria</taxon>
        <taxon>Bacillati</taxon>
        <taxon>Actinomycetota</taxon>
        <taxon>Actinomycetes</taxon>
        <taxon>Mycobacteriales</taxon>
        <taxon>Mycobacteriaceae</taxon>
        <taxon>Mycolicibacter</taxon>
    </lineage>
</organism>
<dbReference type="EMBL" id="JAYJJR010000004">
    <property type="protein sequence ID" value="MEB3021203.1"/>
    <property type="molecule type" value="Genomic_DNA"/>
</dbReference>
<dbReference type="PANTHER" id="PTHR16305">
    <property type="entry name" value="TESTICULAR SOLUBLE ADENYLYL CYCLASE"/>
    <property type="match status" value="1"/>
</dbReference>